<dbReference type="OrthoDB" id="176168at2"/>
<keyword evidence="10" id="KW-1185">Reference proteome</keyword>
<feature type="domain" description="Glycoside hydrolase family 31 N-terminal" evidence="7">
    <location>
        <begin position="23"/>
        <end position="194"/>
    </location>
</feature>
<dbReference type="PANTHER" id="PTHR43053">
    <property type="entry name" value="GLYCOSIDASE FAMILY 31"/>
    <property type="match status" value="1"/>
</dbReference>
<evidence type="ECO:0000256" key="4">
    <source>
        <dbReference type="RuleBase" id="RU361185"/>
    </source>
</evidence>
<dbReference type="InterPro" id="IPR000322">
    <property type="entry name" value="Glyco_hydro_31_TIM"/>
</dbReference>
<evidence type="ECO:0000256" key="1">
    <source>
        <dbReference type="ARBA" id="ARBA00007806"/>
    </source>
</evidence>
<evidence type="ECO:0000256" key="3">
    <source>
        <dbReference type="ARBA" id="ARBA00023295"/>
    </source>
</evidence>
<keyword evidence="2 4" id="KW-0378">Hydrolase</keyword>
<evidence type="ECO:0000256" key="5">
    <source>
        <dbReference type="SAM" id="SignalP"/>
    </source>
</evidence>
<dbReference type="InterPro" id="IPR013780">
    <property type="entry name" value="Glyco_hydro_b"/>
</dbReference>
<feature type="chain" id="PRO_5008088752" description="Glycoside hydrolase family 31 N-terminal domain-containing protein" evidence="5">
    <location>
        <begin position="22"/>
        <end position="794"/>
    </location>
</feature>
<feature type="domain" description="Glycoside hydrolase family 31 TIM barrel" evidence="6">
    <location>
        <begin position="267"/>
        <end position="563"/>
    </location>
</feature>
<name>A0A178IG19_9BACT</name>
<dbReference type="GO" id="GO:0030246">
    <property type="term" value="F:carbohydrate binding"/>
    <property type="evidence" value="ECO:0007669"/>
    <property type="project" value="InterPro"/>
</dbReference>
<protein>
    <recommendedName>
        <fullName evidence="11">Glycoside hydrolase family 31 N-terminal domain-containing protein</fullName>
    </recommendedName>
</protein>
<comment type="caution">
    <text evidence="9">The sequence shown here is derived from an EMBL/GenBank/DDBJ whole genome shotgun (WGS) entry which is preliminary data.</text>
</comment>
<reference evidence="9 10" key="1">
    <citation type="submission" date="2016-01" db="EMBL/GenBank/DDBJ databases">
        <title>High potential of lignocellulose degradation of a new Verrucomicrobia species.</title>
        <authorList>
            <person name="Wang Y."/>
            <person name="Shi Y."/>
            <person name="Qiu Z."/>
            <person name="Liu S."/>
            <person name="Yang H."/>
        </authorList>
    </citation>
    <scope>NUCLEOTIDE SEQUENCE [LARGE SCALE GENOMIC DNA]</scope>
    <source>
        <strain evidence="9 10">TSB47</strain>
    </source>
</reference>
<feature type="signal peptide" evidence="5">
    <location>
        <begin position="1"/>
        <end position="21"/>
    </location>
</feature>
<dbReference type="Pfam" id="PF01055">
    <property type="entry name" value="Glyco_hydro_31_2nd"/>
    <property type="match status" value="1"/>
</dbReference>
<dbReference type="Gene3D" id="2.60.40.1180">
    <property type="entry name" value="Golgi alpha-mannosidase II"/>
    <property type="match status" value="2"/>
</dbReference>
<evidence type="ECO:0000313" key="9">
    <source>
        <dbReference type="EMBL" id="OAM88085.1"/>
    </source>
</evidence>
<proteinExistence type="inferred from homology"/>
<dbReference type="InterPro" id="IPR048395">
    <property type="entry name" value="Glyco_hydro_31_C"/>
</dbReference>
<dbReference type="Gene3D" id="3.20.20.80">
    <property type="entry name" value="Glycosidases"/>
    <property type="match status" value="1"/>
</dbReference>
<dbReference type="InterPro" id="IPR017853">
    <property type="entry name" value="GH"/>
</dbReference>
<organism evidence="9 10">
    <name type="scientific">Termitidicoccus mucosus</name>
    <dbReference type="NCBI Taxonomy" id="1184151"/>
    <lineage>
        <taxon>Bacteria</taxon>
        <taxon>Pseudomonadati</taxon>
        <taxon>Verrucomicrobiota</taxon>
        <taxon>Opitutia</taxon>
        <taxon>Opitutales</taxon>
        <taxon>Opitutaceae</taxon>
        <taxon>Termitidicoccus</taxon>
    </lineage>
</organism>
<evidence type="ECO:0000256" key="2">
    <source>
        <dbReference type="ARBA" id="ARBA00022801"/>
    </source>
</evidence>
<dbReference type="InterPro" id="IPR011013">
    <property type="entry name" value="Gal_mutarotase_sf_dom"/>
</dbReference>
<dbReference type="SUPFAM" id="SSF74650">
    <property type="entry name" value="Galactose mutarotase-like"/>
    <property type="match status" value="1"/>
</dbReference>
<dbReference type="SUPFAM" id="SSF51011">
    <property type="entry name" value="Glycosyl hydrolase domain"/>
    <property type="match status" value="1"/>
</dbReference>
<evidence type="ECO:0000259" key="8">
    <source>
        <dbReference type="Pfam" id="PF21365"/>
    </source>
</evidence>
<dbReference type="CDD" id="cd14752">
    <property type="entry name" value="GH31_N"/>
    <property type="match status" value="1"/>
</dbReference>
<gene>
    <name evidence="9" type="ORF">AW736_18600</name>
</gene>
<dbReference type="GO" id="GO:0005975">
    <property type="term" value="P:carbohydrate metabolic process"/>
    <property type="evidence" value="ECO:0007669"/>
    <property type="project" value="InterPro"/>
</dbReference>
<dbReference type="EMBL" id="LRRQ01000144">
    <property type="protein sequence ID" value="OAM88085.1"/>
    <property type="molecule type" value="Genomic_DNA"/>
</dbReference>
<dbReference type="InterPro" id="IPR025887">
    <property type="entry name" value="Glyco_hydro_31_N_dom"/>
</dbReference>
<sequence length="794" mass="88810">MRKFSFLLCFSVFGLHLSVFSAALTFEESRDEIRVGNENATLVLAKNPWRLSLLAPDGAVQFAEAAAPEFKMGDTWFPVSQVTSMDQNGRLAVVLADATRGVVEISAAGAGGFRIVIRAETRTVSAVRGATMLAPVEEIYGFGEMWNGRVAQRGAAFDLWAAGGTPDECAYMPYYVSTKNYAFFLDYGGRVHFDVGRNRADRITYEAPADTLDLTLVRGGDIPSVVRGFFTGRGLPKQPPRWSLKPWFWLMADPEQPGAKIETLKGRHFIDMVKKLDALSIPVGTTWLEPPWQDARTSFNPDPGFDPDLKGTIAELRGMGVRTLAWTVPYTTKNASNWAEAVEHGYLVQKPSGDVKTADAVVTGSGELMVGRLYNYIDFFNPEARDWWKRQIVRSLDTGIAGFKLDAGQDLEPDAVLHGGRRGADVRNSYAMEYNRVFHEALSSRLGDDYLMIPRAGWMGSAAHHNFKWPGDLAGSFANNGLPSSVYSTLSLAFCGAPFLSTDIGGFEDQPAPEKVWLRWAQFGAFLPGMQTLHMPWWYSEESVRHFRFLAWLHTDMIPFWQSLGHEAAATAAPMVRPLVWTWQHDIDCWRVDDEFTVGEALLVAPMLNANPDRKVYLPAGRWHDFWNDRRVVTGPRTETWFEGWSTIDKFPLYIREGAIIPMEVANTFSGFGWPESAGYITLAIWPKLRGESSFTLRDTEGPVRITAARNDDASLVLTWDATRRNHLLRVHIDGSSVPREVRADGVLLAKTSDLDAFRKTAAECWHYDAAEQKLWIRKLNNGSATSIEVRLKP</sequence>
<accession>A0A178IG19</accession>
<dbReference type="Gene3D" id="2.60.40.1760">
    <property type="entry name" value="glycosyl hydrolase (family 31)"/>
    <property type="match status" value="1"/>
</dbReference>
<dbReference type="Proteomes" id="UP000078486">
    <property type="component" value="Unassembled WGS sequence"/>
</dbReference>
<dbReference type="SUPFAM" id="SSF51445">
    <property type="entry name" value="(Trans)glycosidases"/>
    <property type="match status" value="1"/>
</dbReference>
<dbReference type="AlphaFoldDB" id="A0A178IG19"/>
<dbReference type="Pfam" id="PF13802">
    <property type="entry name" value="Gal_mutarotas_2"/>
    <property type="match status" value="1"/>
</dbReference>
<dbReference type="STRING" id="1184151.AW736_18600"/>
<dbReference type="Pfam" id="PF21365">
    <property type="entry name" value="Glyco_hydro_31_3rd"/>
    <property type="match status" value="1"/>
</dbReference>
<feature type="domain" description="Glycosyl hydrolase family 31 C-terminal" evidence="8">
    <location>
        <begin position="573"/>
        <end position="661"/>
    </location>
</feature>
<evidence type="ECO:0000259" key="7">
    <source>
        <dbReference type="Pfam" id="PF13802"/>
    </source>
</evidence>
<evidence type="ECO:0000259" key="6">
    <source>
        <dbReference type="Pfam" id="PF01055"/>
    </source>
</evidence>
<comment type="similarity">
    <text evidence="1 4">Belongs to the glycosyl hydrolase 31 family.</text>
</comment>
<keyword evidence="5" id="KW-0732">Signal</keyword>
<evidence type="ECO:0008006" key="11">
    <source>
        <dbReference type="Google" id="ProtNLM"/>
    </source>
</evidence>
<evidence type="ECO:0000313" key="10">
    <source>
        <dbReference type="Proteomes" id="UP000078486"/>
    </source>
</evidence>
<dbReference type="RefSeq" id="WP_068771806.1">
    <property type="nucleotide sequence ID" value="NZ_CP109796.1"/>
</dbReference>
<dbReference type="GO" id="GO:0004553">
    <property type="term" value="F:hydrolase activity, hydrolyzing O-glycosyl compounds"/>
    <property type="evidence" value="ECO:0007669"/>
    <property type="project" value="InterPro"/>
</dbReference>
<dbReference type="PANTHER" id="PTHR43053:SF4">
    <property type="entry name" value="MYOGENESIS-REGULATING GLYCOSIDASE"/>
    <property type="match status" value="1"/>
</dbReference>
<keyword evidence="3 4" id="KW-0326">Glycosidase</keyword>
<dbReference type="InterPro" id="IPR050985">
    <property type="entry name" value="Alpha-glycosidase_related"/>
</dbReference>